<feature type="non-terminal residue" evidence="2">
    <location>
        <position position="28"/>
    </location>
</feature>
<gene>
    <name evidence="2" type="ORF">TNIN_403571</name>
</gene>
<sequence length="28" mass="2996">MGNSPGDGLCRQKGGMEKNRFQTQLGSV</sequence>
<proteinExistence type="predicted"/>
<protein>
    <submittedName>
        <fullName evidence="2">Uncharacterized protein</fullName>
    </submittedName>
</protein>
<evidence type="ECO:0000256" key="1">
    <source>
        <dbReference type="SAM" id="MobiDB-lite"/>
    </source>
</evidence>
<dbReference type="AlphaFoldDB" id="A0A8X6YPD5"/>
<dbReference type="Proteomes" id="UP000886998">
    <property type="component" value="Unassembled WGS sequence"/>
</dbReference>
<dbReference type="EMBL" id="BMAV01020566">
    <property type="protein sequence ID" value="GFY74102.1"/>
    <property type="molecule type" value="Genomic_DNA"/>
</dbReference>
<organism evidence="2 3">
    <name type="scientific">Trichonephila inaurata madagascariensis</name>
    <dbReference type="NCBI Taxonomy" id="2747483"/>
    <lineage>
        <taxon>Eukaryota</taxon>
        <taxon>Metazoa</taxon>
        <taxon>Ecdysozoa</taxon>
        <taxon>Arthropoda</taxon>
        <taxon>Chelicerata</taxon>
        <taxon>Arachnida</taxon>
        <taxon>Araneae</taxon>
        <taxon>Araneomorphae</taxon>
        <taxon>Entelegynae</taxon>
        <taxon>Araneoidea</taxon>
        <taxon>Nephilidae</taxon>
        <taxon>Trichonephila</taxon>
        <taxon>Trichonephila inaurata</taxon>
    </lineage>
</organism>
<comment type="caution">
    <text evidence="2">The sequence shown here is derived from an EMBL/GenBank/DDBJ whole genome shotgun (WGS) entry which is preliminary data.</text>
</comment>
<name>A0A8X6YPD5_9ARAC</name>
<accession>A0A8X6YPD5</accession>
<feature type="region of interest" description="Disordered" evidence="1">
    <location>
        <begin position="1"/>
        <end position="28"/>
    </location>
</feature>
<reference evidence="2" key="1">
    <citation type="submission" date="2020-08" db="EMBL/GenBank/DDBJ databases">
        <title>Multicomponent nature underlies the extraordinary mechanical properties of spider dragline silk.</title>
        <authorList>
            <person name="Kono N."/>
            <person name="Nakamura H."/>
            <person name="Mori M."/>
            <person name="Yoshida Y."/>
            <person name="Ohtoshi R."/>
            <person name="Malay A.D."/>
            <person name="Moran D.A.P."/>
            <person name="Tomita M."/>
            <person name="Numata K."/>
            <person name="Arakawa K."/>
        </authorList>
    </citation>
    <scope>NUCLEOTIDE SEQUENCE</scope>
</reference>
<evidence type="ECO:0000313" key="3">
    <source>
        <dbReference type="Proteomes" id="UP000886998"/>
    </source>
</evidence>
<evidence type="ECO:0000313" key="2">
    <source>
        <dbReference type="EMBL" id="GFY74102.1"/>
    </source>
</evidence>
<keyword evidence="3" id="KW-1185">Reference proteome</keyword>